<dbReference type="Gene3D" id="3.40.50.620">
    <property type="entry name" value="HUPs"/>
    <property type="match status" value="2"/>
</dbReference>
<dbReference type="GO" id="GO:0004831">
    <property type="term" value="F:tyrosine-tRNA ligase activity"/>
    <property type="evidence" value="ECO:0007669"/>
    <property type="project" value="UniProtKB-EC"/>
</dbReference>
<keyword evidence="5" id="KW-0963">Cytoplasm</keyword>
<dbReference type="EC" id="6.1.1.1" evidence="4"/>
<comment type="caution">
    <text evidence="15">The sequence shown here is derived from an EMBL/GenBank/DDBJ whole genome shotgun (WGS) entry which is preliminary data.</text>
</comment>
<dbReference type="PANTHER" id="PTHR46264">
    <property type="entry name" value="TYROSINE-TRNA LIGASE"/>
    <property type="match status" value="1"/>
</dbReference>
<dbReference type="SUPFAM" id="SSF52374">
    <property type="entry name" value="Nucleotidylyl transferase"/>
    <property type="match status" value="1"/>
</dbReference>
<dbReference type="FunFam" id="3.40.50.620:FF:000103">
    <property type="entry name" value="tyrosine--tRNA ligase 1, cytoplasmic"/>
    <property type="match status" value="1"/>
</dbReference>
<comment type="function">
    <text evidence="1">Catalyzes the attachment of tyrosine to tRNA(Tyr) in a two-step reaction: tyrosine is first activated by ATP to form Tyr-AMP and then transferred to the acceptor end of tRNA(Tyr).</text>
</comment>
<evidence type="ECO:0000256" key="6">
    <source>
        <dbReference type="ARBA" id="ARBA00022598"/>
    </source>
</evidence>
<keyword evidence="9 13" id="KW-0648">Protein biosynthesis</keyword>
<dbReference type="AlphaFoldDB" id="A0ABD1Z655"/>
<evidence type="ECO:0000256" key="4">
    <source>
        <dbReference type="ARBA" id="ARBA00013160"/>
    </source>
</evidence>
<dbReference type="GO" id="GO:0005829">
    <property type="term" value="C:cytosol"/>
    <property type="evidence" value="ECO:0007669"/>
    <property type="project" value="UniProtKB-SubCell"/>
</dbReference>
<dbReference type="Pfam" id="PF00579">
    <property type="entry name" value="tRNA-synt_1b"/>
    <property type="match status" value="1"/>
</dbReference>
<dbReference type="InterPro" id="IPR002305">
    <property type="entry name" value="aa-tRNA-synth_Ic"/>
</dbReference>
<dbReference type="PANTHER" id="PTHR46264:SF4">
    <property type="entry name" value="TYROSINE--TRNA LIGASE, CYTOPLASMIC"/>
    <property type="match status" value="1"/>
</dbReference>
<evidence type="ECO:0000256" key="10">
    <source>
        <dbReference type="ARBA" id="ARBA00023146"/>
    </source>
</evidence>
<dbReference type="EMBL" id="JBHFFA010000002">
    <property type="protein sequence ID" value="KAL2642948.1"/>
    <property type="molecule type" value="Genomic_DNA"/>
</dbReference>
<dbReference type="InterPro" id="IPR023617">
    <property type="entry name" value="Tyr-tRNA-ligase_arc/euk-type"/>
</dbReference>
<proteinExistence type="inferred from homology"/>
<evidence type="ECO:0000256" key="12">
    <source>
        <dbReference type="ARBA" id="ARBA00048248"/>
    </source>
</evidence>
<evidence type="ECO:0000256" key="5">
    <source>
        <dbReference type="ARBA" id="ARBA00022490"/>
    </source>
</evidence>
<dbReference type="PIRSF" id="PIRSF006588">
    <property type="entry name" value="TyrRS_arch_euk"/>
    <property type="match status" value="1"/>
</dbReference>
<evidence type="ECO:0000256" key="9">
    <source>
        <dbReference type="ARBA" id="ARBA00022917"/>
    </source>
</evidence>
<evidence type="ECO:0000256" key="7">
    <source>
        <dbReference type="ARBA" id="ARBA00022741"/>
    </source>
</evidence>
<dbReference type="NCBIfam" id="NF006330">
    <property type="entry name" value="PRK08560.1"/>
    <property type="match status" value="1"/>
</dbReference>
<feature type="compositionally biased region" description="Low complexity" evidence="14">
    <location>
        <begin position="8"/>
        <end position="32"/>
    </location>
</feature>
<keyword evidence="16" id="KW-1185">Reference proteome</keyword>
<evidence type="ECO:0000313" key="15">
    <source>
        <dbReference type="EMBL" id="KAL2642948.1"/>
    </source>
</evidence>
<keyword evidence="8 13" id="KW-0067">ATP-binding</keyword>
<dbReference type="InterPro" id="IPR050489">
    <property type="entry name" value="Tyr-tRNA_synthase"/>
</dbReference>
<evidence type="ECO:0000256" key="14">
    <source>
        <dbReference type="SAM" id="MobiDB-lite"/>
    </source>
</evidence>
<accession>A0ABD1Z655</accession>
<evidence type="ECO:0000256" key="11">
    <source>
        <dbReference type="ARBA" id="ARBA00033323"/>
    </source>
</evidence>
<dbReference type="FunFam" id="3.40.50.620:FF:000085">
    <property type="entry name" value="Tyrosine--tRNA ligase 1 cytoplasmic"/>
    <property type="match status" value="1"/>
</dbReference>
<comment type="catalytic activity">
    <reaction evidence="12">
        <text>tRNA(Tyr) + L-tyrosine + ATP = L-tyrosyl-tRNA(Tyr) + AMP + diphosphate + H(+)</text>
        <dbReference type="Rhea" id="RHEA:10220"/>
        <dbReference type="Rhea" id="RHEA-COMP:9706"/>
        <dbReference type="Rhea" id="RHEA-COMP:9707"/>
        <dbReference type="ChEBI" id="CHEBI:15378"/>
        <dbReference type="ChEBI" id="CHEBI:30616"/>
        <dbReference type="ChEBI" id="CHEBI:33019"/>
        <dbReference type="ChEBI" id="CHEBI:58315"/>
        <dbReference type="ChEBI" id="CHEBI:78442"/>
        <dbReference type="ChEBI" id="CHEBI:78536"/>
        <dbReference type="ChEBI" id="CHEBI:456215"/>
        <dbReference type="EC" id="6.1.1.1"/>
    </reaction>
</comment>
<evidence type="ECO:0000256" key="3">
    <source>
        <dbReference type="ARBA" id="ARBA00005594"/>
    </source>
</evidence>
<evidence type="ECO:0000313" key="16">
    <source>
        <dbReference type="Proteomes" id="UP001605036"/>
    </source>
</evidence>
<keyword evidence="6 13" id="KW-0436">Ligase</keyword>
<dbReference type="Proteomes" id="UP001605036">
    <property type="component" value="Unassembled WGS sequence"/>
</dbReference>
<gene>
    <name evidence="15" type="ORF">R1flu_010535</name>
</gene>
<evidence type="ECO:0000256" key="1">
    <source>
        <dbReference type="ARBA" id="ARBA00002025"/>
    </source>
</evidence>
<keyword evidence="7 13" id="KW-0547">Nucleotide-binding</keyword>
<evidence type="ECO:0000256" key="8">
    <source>
        <dbReference type="ARBA" id="ARBA00022840"/>
    </source>
</evidence>
<sequence>MASKVEESTPPAEAVVAPEATTSSSSDAACDDGPADHFSKMSLDEKYALVRSIGEECIQDEELRNLLDKKKDPVAYDGFEPSGRMHIAQGVMKVINVNKLTKAGCIFKFWVADWFAQLNNKMGGDLKKIQTVGRYMIEIWKAVGMDMDRVQFLWASEEINSRSQEYWPLVMDIARQNNLTRIKRCSQIMGRNDEDELTAAQIFYPCMQCADIFFLKADICQLGSDQRKVNVLAREYCKGKLKPIILSHHMLPGLLQGQEKMSKSMSDSAIFMEDEESEVKTKIKKAYCPPLIVEGNPCYEYTVYIVLPYFNEFVVERKPENGGNKTYKTAEELKEDYVSGALHPSDLKPSLTKALNRILEPVREHFRTNPEAKELLKKVKSYKVSR</sequence>
<comment type="subcellular location">
    <subcellularLocation>
        <location evidence="2">Cytoplasm</location>
        <location evidence="2">Cytosol</location>
    </subcellularLocation>
</comment>
<evidence type="ECO:0000256" key="2">
    <source>
        <dbReference type="ARBA" id="ARBA00004514"/>
    </source>
</evidence>
<name>A0ABD1Z655_9MARC</name>
<organism evidence="15 16">
    <name type="scientific">Riccia fluitans</name>
    <dbReference type="NCBI Taxonomy" id="41844"/>
    <lineage>
        <taxon>Eukaryota</taxon>
        <taxon>Viridiplantae</taxon>
        <taxon>Streptophyta</taxon>
        <taxon>Embryophyta</taxon>
        <taxon>Marchantiophyta</taxon>
        <taxon>Marchantiopsida</taxon>
        <taxon>Marchantiidae</taxon>
        <taxon>Marchantiales</taxon>
        <taxon>Ricciaceae</taxon>
        <taxon>Riccia</taxon>
    </lineage>
</organism>
<feature type="region of interest" description="Disordered" evidence="14">
    <location>
        <begin position="1"/>
        <end position="37"/>
    </location>
</feature>
<dbReference type="GO" id="GO:0005524">
    <property type="term" value="F:ATP binding"/>
    <property type="evidence" value="ECO:0007669"/>
    <property type="project" value="UniProtKB-KW"/>
</dbReference>
<protein>
    <recommendedName>
        <fullName evidence="4">tyrosine--tRNA ligase</fullName>
        <ecNumber evidence="4">6.1.1.1</ecNumber>
    </recommendedName>
    <alternativeName>
        <fullName evidence="11">Tyrosyl-tRNA synthetase</fullName>
    </alternativeName>
</protein>
<evidence type="ECO:0000256" key="13">
    <source>
        <dbReference type="RuleBase" id="RU363036"/>
    </source>
</evidence>
<keyword evidence="10 13" id="KW-0030">Aminoacyl-tRNA synthetase</keyword>
<comment type="similarity">
    <text evidence="3 13">Belongs to the class-I aminoacyl-tRNA synthetase family.</text>
</comment>
<dbReference type="InterPro" id="IPR014729">
    <property type="entry name" value="Rossmann-like_a/b/a_fold"/>
</dbReference>
<dbReference type="GO" id="GO:0006412">
    <property type="term" value="P:translation"/>
    <property type="evidence" value="ECO:0007669"/>
    <property type="project" value="UniProtKB-KW"/>
</dbReference>
<reference evidence="15 16" key="1">
    <citation type="submission" date="2024-09" db="EMBL/GenBank/DDBJ databases">
        <title>Chromosome-scale assembly of Riccia fluitans.</title>
        <authorList>
            <person name="Paukszto L."/>
            <person name="Sawicki J."/>
            <person name="Karawczyk K."/>
            <person name="Piernik-Szablinska J."/>
            <person name="Szczecinska M."/>
            <person name="Mazdziarz M."/>
        </authorList>
    </citation>
    <scope>NUCLEOTIDE SEQUENCE [LARGE SCALE GENOMIC DNA]</scope>
    <source>
        <strain evidence="15">Rf_01</strain>
        <tissue evidence="15">Aerial parts of the thallus</tissue>
    </source>
</reference>